<dbReference type="EMBL" id="BHYK01000005">
    <property type="protein sequence ID" value="GCD09606.1"/>
    <property type="molecule type" value="Genomic_DNA"/>
</dbReference>
<evidence type="ECO:0000313" key="1">
    <source>
        <dbReference type="EMBL" id="GCD09606.1"/>
    </source>
</evidence>
<dbReference type="GeneID" id="77242139"/>
<evidence type="ECO:0000313" key="2">
    <source>
        <dbReference type="Proteomes" id="UP000287872"/>
    </source>
</evidence>
<comment type="caution">
    <text evidence="1">The sequence shown here is derived from an EMBL/GenBank/DDBJ whole genome shotgun (WGS) entry which is preliminary data.</text>
</comment>
<reference evidence="1 2" key="1">
    <citation type="submission" date="2018-11" db="EMBL/GenBank/DDBJ databases">
        <title>Genome sequencing and assembly of Clostridium tagluense strain A121.</title>
        <authorList>
            <person name="Murakami T."/>
            <person name="Segawa T."/>
            <person name="Shcherbakova V.A."/>
            <person name="Mori H."/>
            <person name="Yoshimura Y."/>
        </authorList>
    </citation>
    <scope>NUCLEOTIDE SEQUENCE [LARGE SCALE GENOMIC DNA]</scope>
    <source>
        <strain evidence="1 2">A121</strain>
    </source>
</reference>
<protein>
    <submittedName>
        <fullName evidence="1">Uncharacterized protein</fullName>
    </submittedName>
</protein>
<gene>
    <name evidence="1" type="ORF">Ctaglu_12290</name>
</gene>
<dbReference type="AlphaFoldDB" id="A0A401UJ89"/>
<proteinExistence type="predicted"/>
<organism evidence="1 2">
    <name type="scientific">Clostridium tagluense</name>
    <dbReference type="NCBI Taxonomy" id="360422"/>
    <lineage>
        <taxon>Bacteria</taxon>
        <taxon>Bacillati</taxon>
        <taxon>Bacillota</taxon>
        <taxon>Clostridia</taxon>
        <taxon>Eubacteriales</taxon>
        <taxon>Clostridiaceae</taxon>
        <taxon>Clostridium</taxon>
    </lineage>
</organism>
<sequence length="50" mass="5781">MKLLCKCGNVEDIKTDKLIERYEFKTIDDGTLILVCKSCNEVVFIRLKNS</sequence>
<keyword evidence="2" id="KW-1185">Reference proteome</keyword>
<dbReference type="RefSeq" id="WP_164943911.1">
    <property type="nucleotide sequence ID" value="NZ_BHYK01000005.1"/>
</dbReference>
<name>A0A401UJ89_9CLOT</name>
<accession>A0A401UJ89</accession>
<dbReference type="Proteomes" id="UP000287872">
    <property type="component" value="Unassembled WGS sequence"/>
</dbReference>